<dbReference type="GO" id="GO:0003924">
    <property type="term" value="F:GTPase activity"/>
    <property type="evidence" value="ECO:0007669"/>
    <property type="project" value="TreeGrafter"/>
</dbReference>
<dbReference type="PANTHER" id="PTHR11566:SF21">
    <property type="entry name" value="DYNAMIN RELATED PROTEIN 1, ISOFORM A"/>
    <property type="match status" value="1"/>
</dbReference>
<dbReference type="PANTHER" id="PTHR11566">
    <property type="entry name" value="DYNAMIN"/>
    <property type="match status" value="1"/>
</dbReference>
<dbReference type="GO" id="GO:0016020">
    <property type="term" value="C:membrane"/>
    <property type="evidence" value="ECO:0007669"/>
    <property type="project" value="TreeGrafter"/>
</dbReference>
<dbReference type="AlphaFoldDB" id="A0A914Z2B6"/>
<dbReference type="GO" id="GO:0048312">
    <property type="term" value="P:intracellular distribution of mitochondria"/>
    <property type="evidence" value="ECO:0007669"/>
    <property type="project" value="TreeGrafter"/>
</dbReference>
<evidence type="ECO:0000313" key="3">
    <source>
        <dbReference type="WBParaSite" id="PSU_v2.g6503.t1"/>
    </source>
</evidence>
<name>A0A914Z2B6_9BILA</name>
<feature type="domain" description="Dynamin stalk" evidence="1">
    <location>
        <begin position="2"/>
        <end position="127"/>
    </location>
</feature>
<dbReference type="GO" id="GO:0008017">
    <property type="term" value="F:microtubule binding"/>
    <property type="evidence" value="ECO:0007669"/>
    <property type="project" value="TreeGrafter"/>
</dbReference>
<dbReference type="GO" id="GO:0016559">
    <property type="term" value="P:peroxisome fission"/>
    <property type="evidence" value="ECO:0007669"/>
    <property type="project" value="TreeGrafter"/>
</dbReference>
<dbReference type="Proteomes" id="UP000887577">
    <property type="component" value="Unplaced"/>
</dbReference>
<dbReference type="InterPro" id="IPR000375">
    <property type="entry name" value="Dynamin_stalk"/>
</dbReference>
<dbReference type="WBParaSite" id="PSU_v2.g6503.t1">
    <property type="protein sequence ID" value="PSU_v2.g6503.t1"/>
    <property type="gene ID" value="PSU_v2.g6503"/>
</dbReference>
<sequence>MDEIHPTEGLKEQEILTAIRNAAGTRKALFIPENSFEYLVKKQLSRLEKPSLKCVDSVYEELLRVVNHCGSEMEDERTRFPRLYERIDRILEGFLSPKVSETKEFVKKVVQIQLAYINTNHPEFNDSELAEIFNELKDDQDDDKEKSKNFLTNPLAIKNKSATNTTFAATKFQSKNVAISFLNHQNLGAKTTEKIEEYQKNALTEREERDQMLIGNFVLQ</sequence>
<organism evidence="2 3">
    <name type="scientific">Panagrolaimus superbus</name>
    <dbReference type="NCBI Taxonomy" id="310955"/>
    <lineage>
        <taxon>Eukaryota</taxon>
        <taxon>Metazoa</taxon>
        <taxon>Ecdysozoa</taxon>
        <taxon>Nematoda</taxon>
        <taxon>Chromadorea</taxon>
        <taxon>Rhabditida</taxon>
        <taxon>Tylenchina</taxon>
        <taxon>Panagrolaimomorpha</taxon>
        <taxon>Panagrolaimoidea</taxon>
        <taxon>Panagrolaimidae</taxon>
        <taxon>Panagrolaimus</taxon>
    </lineage>
</organism>
<dbReference type="Pfam" id="PF01031">
    <property type="entry name" value="Dynamin_M"/>
    <property type="match status" value="1"/>
</dbReference>
<accession>A0A914Z2B6</accession>
<dbReference type="InterPro" id="IPR022812">
    <property type="entry name" value="Dynamin"/>
</dbReference>
<dbReference type="GO" id="GO:0005737">
    <property type="term" value="C:cytoplasm"/>
    <property type="evidence" value="ECO:0007669"/>
    <property type="project" value="TreeGrafter"/>
</dbReference>
<dbReference type="GO" id="GO:0006897">
    <property type="term" value="P:endocytosis"/>
    <property type="evidence" value="ECO:0007669"/>
    <property type="project" value="TreeGrafter"/>
</dbReference>
<reference evidence="3" key="1">
    <citation type="submission" date="2022-11" db="UniProtKB">
        <authorList>
            <consortium name="WormBaseParasite"/>
        </authorList>
    </citation>
    <scope>IDENTIFICATION</scope>
</reference>
<dbReference type="Gene3D" id="1.20.120.1240">
    <property type="entry name" value="Dynamin, middle domain"/>
    <property type="match status" value="1"/>
</dbReference>
<dbReference type="GO" id="GO:0000266">
    <property type="term" value="P:mitochondrial fission"/>
    <property type="evidence" value="ECO:0007669"/>
    <property type="project" value="TreeGrafter"/>
</dbReference>
<dbReference type="GO" id="GO:0005874">
    <property type="term" value="C:microtubule"/>
    <property type="evidence" value="ECO:0007669"/>
    <property type="project" value="TreeGrafter"/>
</dbReference>
<keyword evidence="2" id="KW-1185">Reference proteome</keyword>
<evidence type="ECO:0000313" key="2">
    <source>
        <dbReference type="Proteomes" id="UP000887577"/>
    </source>
</evidence>
<protein>
    <submittedName>
        <fullName evidence="3">Dynamin stalk domain-containing protein</fullName>
    </submittedName>
</protein>
<evidence type="ECO:0000259" key="1">
    <source>
        <dbReference type="Pfam" id="PF01031"/>
    </source>
</evidence>
<proteinExistence type="predicted"/>